<name>A0A8C7YS09_9TELE</name>
<reference evidence="2" key="1">
    <citation type="submission" date="2025-08" db="UniProtKB">
        <authorList>
            <consortium name="Ensembl"/>
        </authorList>
    </citation>
    <scope>IDENTIFICATION</scope>
</reference>
<evidence type="ECO:0000313" key="3">
    <source>
        <dbReference type="Proteomes" id="UP000694383"/>
    </source>
</evidence>
<organism evidence="2 3">
    <name type="scientific">Oryzias sinensis</name>
    <name type="common">Chinese medaka</name>
    <dbReference type="NCBI Taxonomy" id="183150"/>
    <lineage>
        <taxon>Eukaryota</taxon>
        <taxon>Metazoa</taxon>
        <taxon>Chordata</taxon>
        <taxon>Craniata</taxon>
        <taxon>Vertebrata</taxon>
        <taxon>Euteleostomi</taxon>
        <taxon>Actinopterygii</taxon>
        <taxon>Neopterygii</taxon>
        <taxon>Teleostei</taxon>
        <taxon>Neoteleostei</taxon>
        <taxon>Acanthomorphata</taxon>
        <taxon>Ovalentaria</taxon>
        <taxon>Atherinomorphae</taxon>
        <taxon>Beloniformes</taxon>
        <taxon>Adrianichthyidae</taxon>
        <taxon>Oryziinae</taxon>
        <taxon>Oryzias</taxon>
    </lineage>
</organism>
<proteinExistence type="predicted"/>
<dbReference type="AlphaFoldDB" id="A0A8C7YS09"/>
<feature type="region of interest" description="Disordered" evidence="1">
    <location>
        <begin position="1"/>
        <end position="71"/>
    </location>
</feature>
<evidence type="ECO:0000313" key="2">
    <source>
        <dbReference type="Ensembl" id="ENSOSIP00000032673.1"/>
    </source>
</evidence>
<dbReference type="Proteomes" id="UP000694383">
    <property type="component" value="Unplaced"/>
</dbReference>
<evidence type="ECO:0000256" key="1">
    <source>
        <dbReference type="SAM" id="MobiDB-lite"/>
    </source>
</evidence>
<feature type="compositionally biased region" description="Polar residues" evidence="1">
    <location>
        <begin position="1"/>
        <end position="13"/>
    </location>
</feature>
<protein>
    <submittedName>
        <fullName evidence="2">Uncharacterized protein</fullName>
    </submittedName>
</protein>
<dbReference type="Ensembl" id="ENSOSIT00000034448.1">
    <property type="protein sequence ID" value="ENSOSIP00000032673.1"/>
    <property type="gene ID" value="ENSOSIG00000016614.1"/>
</dbReference>
<keyword evidence="3" id="KW-1185">Reference proteome</keyword>
<accession>A0A8C7YS09</accession>
<reference evidence="2" key="2">
    <citation type="submission" date="2025-09" db="UniProtKB">
        <authorList>
            <consortium name="Ensembl"/>
        </authorList>
    </citation>
    <scope>IDENTIFICATION</scope>
</reference>
<sequence length="71" mass="7546">TQRGNQKNVTSLNVKEVAKDDASLPNAGAQQQHLAPNAWGWGAGSGPRQQSAPGGRGTFLSCIKQKQPRSY</sequence>